<accession>A0AA97I3J0</accession>
<dbReference type="InterPro" id="IPR036412">
    <property type="entry name" value="HAD-like_sf"/>
</dbReference>
<reference evidence="1 2" key="1">
    <citation type="submission" date="2019-09" db="EMBL/GenBank/DDBJ databases">
        <title>The complete genome of Methanoplanus sp. FWC-SCC4.</title>
        <authorList>
            <person name="Chen S.-C."/>
            <person name="Zhou Y.-Z."/>
            <person name="Lai M.-C."/>
        </authorList>
    </citation>
    <scope>NUCLEOTIDE SEQUENCE [LARGE SCALE GENOMIC DNA]</scope>
    <source>
        <strain evidence="1 2">FWC-SCC4</strain>
    </source>
</reference>
<gene>
    <name evidence="1" type="ORF">F1737_08720</name>
</gene>
<protein>
    <recommendedName>
        <fullName evidence="3">Class B acid phosphatase</fullName>
    </recommendedName>
</protein>
<sequence>MNKNAVRKAAILMGVAVLMILCAGCATTADDIRVDATPDAASGESYTTISVNEIAESLAGGGPIIAGLDLDSTTFYTDSVYYYGMTNIDGPDNTNIFGDNPEQNPEFVRAINNEFVGYYMPKNAAANVIRMHRERGDMVIFITKKHSSPEERISDYISVIFGIENPKVIFTNGTSKTPYINEENVSVYYGDSDGDITDSLSADNCTPYRFMRNKMTLQYNNLNYSLGQYGESVVENSDY</sequence>
<dbReference type="KEGG" id="mefw:F1737_08720"/>
<proteinExistence type="predicted"/>
<evidence type="ECO:0000313" key="1">
    <source>
        <dbReference type="EMBL" id="WOF16768.1"/>
    </source>
</evidence>
<organism evidence="1 2">
    <name type="scientific">Methanochimaera problematica</name>
    <dbReference type="NCBI Taxonomy" id="2609417"/>
    <lineage>
        <taxon>Archaea</taxon>
        <taxon>Methanobacteriati</taxon>
        <taxon>Methanobacteriota</taxon>
        <taxon>Stenosarchaea group</taxon>
        <taxon>Methanomicrobia</taxon>
        <taxon>Methanomicrobiales</taxon>
        <taxon>Methanomicrobiaceae</taxon>
        <taxon>Methanochimaera</taxon>
    </lineage>
</organism>
<dbReference type="Gene3D" id="3.40.50.1000">
    <property type="entry name" value="HAD superfamily/HAD-like"/>
    <property type="match status" value="1"/>
</dbReference>
<dbReference type="Proteomes" id="UP001301797">
    <property type="component" value="Chromosome"/>
</dbReference>
<dbReference type="AlphaFoldDB" id="A0AA97I3J0"/>
<evidence type="ECO:0008006" key="3">
    <source>
        <dbReference type="Google" id="ProtNLM"/>
    </source>
</evidence>
<dbReference type="InterPro" id="IPR023214">
    <property type="entry name" value="HAD_sf"/>
</dbReference>
<keyword evidence="2" id="KW-1185">Reference proteome</keyword>
<name>A0AA97I3J0_9EURY</name>
<dbReference type="EMBL" id="CP043875">
    <property type="protein sequence ID" value="WOF16768.1"/>
    <property type="molecule type" value="Genomic_DNA"/>
</dbReference>
<evidence type="ECO:0000313" key="2">
    <source>
        <dbReference type="Proteomes" id="UP001301797"/>
    </source>
</evidence>
<dbReference type="SUPFAM" id="SSF56784">
    <property type="entry name" value="HAD-like"/>
    <property type="match status" value="1"/>
</dbReference>